<dbReference type="InterPro" id="IPR001753">
    <property type="entry name" value="Enoyl-CoA_hydra/iso"/>
</dbReference>
<dbReference type="SUPFAM" id="SSF52096">
    <property type="entry name" value="ClpP/crotonase"/>
    <property type="match status" value="1"/>
</dbReference>
<evidence type="ECO:0000256" key="2">
    <source>
        <dbReference type="ARBA" id="ARBA00005254"/>
    </source>
</evidence>
<keyword evidence="15" id="KW-1185">Reference proteome</keyword>
<evidence type="ECO:0000256" key="12">
    <source>
        <dbReference type="ARBA" id="ARBA00056546"/>
    </source>
</evidence>
<dbReference type="Proteomes" id="UP000014500">
    <property type="component" value="Unassembled WGS sequence"/>
</dbReference>
<evidence type="ECO:0000313" key="14">
    <source>
        <dbReference type="EnsemblMetazoa" id="SMAR000426-PA"/>
    </source>
</evidence>
<dbReference type="PANTHER" id="PTHR11941">
    <property type="entry name" value="ENOYL-COA HYDRATASE-RELATED"/>
    <property type="match status" value="1"/>
</dbReference>
<dbReference type="EnsemblMetazoa" id="SMAR000426-RA">
    <property type="protein sequence ID" value="SMAR000426-PA"/>
    <property type="gene ID" value="SMAR000426"/>
</dbReference>
<reference evidence="14" key="2">
    <citation type="submission" date="2015-02" db="UniProtKB">
        <authorList>
            <consortium name="EnsemblMetazoa"/>
        </authorList>
    </citation>
    <scope>IDENTIFICATION</scope>
</reference>
<dbReference type="InterPro" id="IPR018376">
    <property type="entry name" value="Enoyl-CoA_hyd/isom_CS"/>
</dbReference>
<evidence type="ECO:0000256" key="5">
    <source>
        <dbReference type="ARBA" id="ARBA00036343"/>
    </source>
</evidence>
<evidence type="ECO:0000256" key="13">
    <source>
        <dbReference type="RuleBase" id="RU003707"/>
    </source>
</evidence>
<sequence length="237" mass="25523">MDQLWLSVIRSRFGVRKSAKSFNFLQRHSSSGTQTDFNQILMSARGGSVTLHRNEELKVDIIRIANISKKNALSGQMVLQLSEITSKLEKDRMQDKRAILISGDGDSFCAGADLSLVEKNLKQAGFSDKLSEIMYDSQQRLAKLPVPSIALIDGPAFGAGAELAIGCDLRLTTPSGQLSFVHGRMGLAPALGGATRLVQLVGSARALDLLVTGRNLQGKELVDWGLASGRVIGEDEA</sequence>
<comment type="function">
    <text evidence="12">Decarboxylates ethylmalonyl-CoA, a potentially toxic metabolite, to form butyryl-CoA, suggesting it might be involved in metabolite proofreading. Acts preferentially on (S)-ethylmalonyl-CoA but also has some activity on the (R)-isomer. Also has methylmalonyl-CoA decarboxylase activity at lower level.</text>
</comment>
<keyword evidence="3" id="KW-0963">Cytoplasm</keyword>
<dbReference type="PROSITE" id="PS00166">
    <property type="entry name" value="ENOYL_COA_HYDRATASE"/>
    <property type="match status" value="1"/>
</dbReference>
<evidence type="ECO:0000256" key="4">
    <source>
        <dbReference type="ARBA" id="ARBA00023239"/>
    </source>
</evidence>
<comment type="catalytic activity">
    <reaction evidence="5">
        <text>(2S)-ethylmalonyl-CoA + H(+) = butanoyl-CoA + CO2</text>
        <dbReference type="Rhea" id="RHEA:32131"/>
        <dbReference type="ChEBI" id="CHEBI:15378"/>
        <dbReference type="ChEBI" id="CHEBI:16526"/>
        <dbReference type="ChEBI" id="CHEBI:57371"/>
        <dbReference type="ChEBI" id="CHEBI:60909"/>
        <dbReference type="EC" id="4.1.1.94"/>
    </reaction>
    <physiologicalReaction direction="left-to-right" evidence="5">
        <dbReference type="Rhea" id="RHEA:32132"/>
    </physiologicalReaction>
</comment>
<evidence type="ECO:0000256" key="10">
    <source>
        <dbReference type="ARBA" id="ARBA00042182"/>
    </source>
</evidence>
<evidence type="ECO:0000256" key="8">
    <source>
        <dbReference type="ARBA" id="ARBA00039903"/>
    </source>
</evidence>
<dbReference type="GO" id="GO:0005829">
    <property type="term" value="C:cytosol"/>
    <property type="evidence" value="ECO:0007669"/>
    <property type="project" value="UniProtKB-SubCell"/>
</dbReference>
<proteinExistence type="inferred from homology"/>
<evidence type="ECO:0000256" key="3">
    <source>
        <dbReference type="ARBA" id="ARBA00022490"/>
    </source>
</evidence>
<dbReference type="GO" id="GO:0006635">
    <property type="term" value="P:fatty acid beta-oxidation"/>
    <property type="evidence" value="ECO:0007669"/>
    <property type="project" value="TreeGrafter"/>
</dbReference>
<dbReference type="OMA" id="RAMRMMS"/>
<dbReference type="CDD" id="cd06558">
    <property type="entry name" value="crotonase-like"/>
    <property type="match status" value="1"/>
</dbReference>
<dbReference type="STRING" id="126957.T1IHU9"/>
<comment type="catalytic activity">
    <reaction evidence="6">
        <text>(2R)-ethylmalonyl-CoA + H(+) = butanoyl-CoA + CO2</text>
        <dbReference type="Rhea" id="RHEA:59540"/>
        <dbReference type="ChEBI" id="CHEBI:15378"/>
        <dbReference type="ChEBI" id="CHEBI:16526"/>
        <dbReference type="ChEBI" id="CHEBI:57371"/>
        <dbReference type="ChEBI" id="CHEBI:85316"/>
        <dbReference type="EC" id="4.1.1.94"/>
    </reaction>
    <physiologicalReaction direction="left-to-right" evidence="6">
        <dbReference type="Rhea" id="RHEA:59541"/>
    </physiologicalReaction>
</comment>
<evidence type="ECO:0000313" key="15">
    <source>
        <dbReference type="Proteomes" id="UP000014500"/>
    </source>
</evidence>
<dbReference type="AlphaFoldDB" id="T1IHU9"/>
<dbReference type="eggNOG" id="KOG1680">
    <property type="taxonomic scope" value="Eukaryota"/>
</dbReference>
<dbReference type="Pfam" id="PF00378">
    <property type="entry name" value="ECH_1"/>
    <property type="match status" value="1"/>
</dbReference>
<dbReference type="EC" id="4.1.1.94" evidence="7"/>
<name>T1IHU9_STRMM</name>
<evidence type="ECO:0000256" key="11">
    <source>
        <dbReference type="ARBA" id="ARBA00047446"/>
    </source>
</evidence>
<comment type="subcellular location">
    <subcellularLocation>
        <location evidence="1">Cytoplasm</location>
        <location evidence="1">Cytosol</location>
    </subcellularLocation>
</comment>
<evidence type="ECO:0000256" key="6">
    <source>
        <dbReference type="ARBA" id="ARBA00036541"/>
    </source>
</evidence>
<dbReference type="EMBL" id="JH430014">
    <property type="status" value="NOT_ANNOTATED_CDS"/>
    <property type="molecule type" value="Genomic_DNA"/>
</dbReference>
<evidence type="ECO:0000256" key="9">
    <source>
        <dbReference type="ARBA" id="ARBA00042052"/>
    </source>
</evidence>
<dbReference type="GO" id="GO:0004492">
    <property type="term" value="F:methyl/ethyl malonyl-CoA decarboxylase activity"/>
    <property type="evidence" value="ECO:0007669"/>
    <property type="project" value="UniProtKB-EC"/>
</dbReference>
<protein>
    <recommendedName>
        <fullName evidence="8">Ethylmalonyl-CoA decarboxylase</fullName>
        <ecNumber evidence="7">4.1.1.94</ecNumber>
    </recommendedName>
    <alternativeName>
        <fullName evidence="10">Enoyl-CoA hydratase domain-containing protein 1</fullName>
    </alternativeName>
    <alternativeName>
        <fullName evidence="9">Methylmalonyl-CoA decarboxylase</fullName>
    </alternativeName>
</protein>
<comment type="catalytic activity">
    <reaction evidence="11">
        <text>(S)-methylmalonyl-CoA + H(+) = propanoyl-CoA + CO2</text>
        <dbReference type="Rhea" id="RHEA:61340"/>
        <dbReference type="ChEBI" id="CHEBI:15378"/>
        <dbReference type="ChEBI" id="CHEBI:16526"/>
        <dbReference type="ChEBI" id="CHEBI:57327"/>
        <dbReference type="ChEBI" id="CHEBI:57392"/>
        <dbReference type="EC" id="4.1.1.94"/>
    </reaction>
    <physiologicalReaction direction="left-to-right" evidence="11">
        <dbReference type="Rhea" id="RHEA:61341"/>
    </physiologicalReaction>
</comment>
<dbReference type="PhylomeDB" id="T1IHU9"/>
<dbReference type="PANTHER" id="PTHR11941:SF27">
    <property type="entry name" value="ETHYLMALONYL-COA DECARBOXYLASE"/>
    <property type="match status" value="1"/>
</dbReference>
<keyword evidence="4" id="KW-0456">Lyase</keyword>
<dbReference type="InterPro" id="IPR029045">
    <property type="entry name" value="ClpP/crotonase-like_dom_sf"/>
</dbReference>
<reference evidence="15" key="1">
    <citation type="submission" date="2011-05" db="EMBL/GenBank/DDBJ databases">
        <authorList>
            <person name="Richards S.R."/>
            <person name="Qu J."/>
            <person name="Jiang H."/>
            <person name="Jhangiani S.N."/>
            <person name="Agravi P."/>
            <person name="Goodspeed R."/>
            <person name="Gross S."/>
            <person name="Mandapat C."/>
            <person name="Jackson L."/>
            <person name="Mathew T."/>
            <person name="Pu L."/>
            <person name="Thornton R."/>
            <person name="Saada N."/>
            <person name="Wilczek-Boney K.B."/>
            <person name="Lee S."/>
            <person name="Kovar C."/>
            <person name="Wu Y."/>
            <person name="Scherer S.E."/>
            <person name="Worley K.C."/>
            <person name="Muzny D.M."/>
            <person name="Gibbs R."/>
        </authorList>
    </citation>
    <scope>NUCLEOTIDE SEQUENCE</scope>
    <source>
        <strain evidence="15">Brora</strain>
    </source>
</reference>
<dbReference type="HOGENOM" id="CLU_009834_7_6_1"/>
<comment type="similarity">
    <text evidence="2 13">Belongs to the enoyl-CoA hydratase/isomerase family.</text>
</comment>
<dbReference type="Gene3D" id="3.90.226.10">
    <property type="entry name" value="2-enoyl-CoA Hydratase, Chain A, domain 1"/>
    <property type="match status" value="1"/>
</dbReference>
<evidence type="ECO:0000256" key="7">
    <source>
        <dbReference type="ARBA" id="ARBA00038883"/>
    </source>
</evidence>
<evidence type="ECO:0000256" key="1">
    <source>
        <dbReference type="ARBA" id="ARBA00004514"/>
    </source>
</evidence>
<organism evidence="14 15">
    <name type="scientific">Strigamia maritima</name>
    <name type="common">European centipede</name>
    <name type="synonym">Geophilus maritimus</name>
    <dbReference type="NCBI Taxonomy" id="126957"/>
    <lineage>
        <taxon>Eukaryota</taxon>
        <taxon>Metazoa</taxon>
        <taxon>Ecdysozoa</taxon>
        <taxon>Arthropoda</taxon>
        <taxon>Myriapoda</taxon>
        <taxon>Chilopoda</taxon>
        <taxon>Pleurostigmophora</taxon>
        <taxon>Geophilomorpha</taxon>
        <taxon>Linotaeniidae</taxon>
        <taxon>Strigamia</taxon>
    </lineage>
</organism>
<accession>T1IHU9</accession>